<protein>
    <submittedName>
        <fullName evidence="1">Uncharacterized protein</fullName>
    </submittedName>
</protein>
<dbReference type="Proteomes" id="UP000026961">
    <property type="component" value="Chromosome 3"/>
</dbReference>
<reference evidence="1" key="1">
    <citation type="submission" date="2015-04" db="UniProtKB">
        <authorList>
            <consortium name="EnsemblPlants"/>
        </authorList>
    </citation>
    <scope>IDENTIFICATION</scope>
</reference>
<proteinExistence type="predicted"/>
<organism evidence="1">
    <name type="scientific">Oryza glumipatula</name>
    <dbReference type="NCBI Taxonomy" id="40148"/>
    <lineage>
        <taxon>Eukaryota</taxon>
        <taxon>Viridiplantae</taxon>
        <taxon>Streptophyta</taxon>
        <taxon>Embryophyta</taxon>
        <taxon>Tracheophyta</taxon>
        <taxon>Spermatophyta</taxon>
        <taxon>Magnoliopsida</taxon>
        <taxon>Liliopsida</taxon>
        <taxon>Poales</taxon>
        <taxon>Poaceae</taxon>
        <taxon>BOP clade</taxon>
        <taxon>Oryzoideae</taxon>
        <taxon>Oryzeae</taxon>
        <taxon>Oryzinae</taxon>
        <taxon>Oryza</taxon>
    </lineage>
</organism>
<evidence type="ECO:0000313" key="2">
    <source>
        <dbReference type="Proteomes" id="UP000026961"/>
    </source>
</evidence>
<dbReference type="AlphaFoldDB" id="A0A0D9Z2S3"/>
<evidence type="ECO:0000313" key="1">
    <source>
        <dbReference type="EnsemblPlants" id="OGLUM03G05410.2"/>
    </source>
</evidence>
<reference evidence="1" key="2">
    <citation type="submission" date="2018-05" db="EMBL/GenBank/DDBJ databases">
        <title>OgluRS3 (Oryza glumaepatula Reference Sequence Version 3).</title>
        <authorList>
            <person name="Zhang J."/>
            <person name="Kudrna D."/>
            <person name="Lee S."/>
            <person name="Talag J."/>
            <person name="Welchert J."/>
            <person name="Wing R.A."/>
        </authorList>
    </citation>
    <scope>NUCLEOTIDE SEQUENCE [LARGE SCALE GENOMIC DNA]</scope>
</reference>
<accession>A0A0D9Z2S3</accession>
<dbReference type="HOGENOM" id="CLU_2472708_0_0_1"/>
<name>A0A0D9Z2S3_9ORYZ</name>
<dbReference type="EnsemblPlants" id="OGLUM03G05410.2">
    <property type="protein sequence ID" value="OGLUM03G05410.2"/>
    <property type="gene ID" value="OGLUM03G05410"/>
</dbReference>
<keyword evidence="2" id="KW-1185">Reference proteome</keyword>
<dbReference type="Gramene" id="OGLUM03G05410.2">
    <property type="protein sequence ID" value="OGLUM03G05410.2"/>
    <property type="gene ID" value="OGLUM03G05410"/>
</dbReference>
<sequence length="88" mass="10171">MFDSGKSRESRWEWSGGDGVLPATAAGLELSLAVEHGMLLREECSIVFTLINRRPTLPPPRPLVFCSDETHAFLYTNMHFFRYIVRRW</sequence>